<dbReference type="EMBL" id="SLWB01000015">
    <property type="protein sequence ID" value="TCN63669.1"/>
    <property type="molecule type" value="Genomic_DNA"/>
</dbReference>
<evidence type="ECO:0000313" key="1">
    <source>
        <dbReference type="EMBL" id="TCN63669.1"/>
    </source>
</evidence>
<organism evidence="1 2">
    <name type="scientific">Acetobacteroides hydrogenigenes</name>
    <dbReference type="NCBI Taxonomy" id="979970"/>
    <lineage>
        <taxon>Bacteria</taxon>
        <taxon>Pseudomonadati</taxon>
        <taxon>Bacteroidota</taxon>
        <taxon>Bacteroidia</taxon>
        <taxon>Bacteroidales</taxon>
        <taxon>Rikenellaceae</taxon>
        <taxon>Acetobacteroides</taxon>
    </lineage>
</organism>
<accession>A0A4R2EHQ2</accession>
<name>A0A4R2EHQ2_9BACT</name>
<dbReference type="Proteomes" id="UP000294830">
    <property type="component" value="Unassembled WGS sequence"/>
</dbReference>
<protein>
    <submittedName>
        <fullName evidence="1">Uncharacterized protein</fullName>
    </submittedName>
</protein>
<proteinExistence type="predicted"/>
<dbReference type="AlphaFoldDB" id="A0A4R2EHQ2"/>
<sequence>MLVLRNGSNVIAEGGKPLGNNEVNVLKIENTDRITIGIATTGPIRIYWGDGTLLNLANQSSIYQASKLYSSVGNWNIVITNQENVKEILFAYYLGYGQVNKINSSVSWFLQFTNIYSITLNDATFTGDFGNVLPKLLKLERIFLRNVYGGYNTYTLNISDAKSFWPRCKFMYISSSFQNFTIGKYDDVILPIDCECAFMYSNSIYSSGDMSGFVKSGYTKCTQMGYYVLSGTLKDYPNTDDIIIPDTMTEFGQQRGLNATVPGKSAHGNLINFNFKNLTFWSCEGQYDTIDLSTNQSFAYFAKKCTVFSNAYVMMNESKYVKIPLDVFAGNTVITNLTISKFNYPMYYGVNKSYGNLDWLFSQIRTYTVQIDCGSNDGSITGTIPENTMLHSSVFGGIDITANANAIKKLLLNGPHVKWTSLPNFTGDISGADCSKIISAIVGYGLIMSNMPNLYMDITTLVHGAGYTNTYNSIILSNSIHFTGNLANIQLWGNKYEVNLSNCSYTNIPLFIRKIFTNRNTCLKAAGGMTSISVQGNSDNTSLTGIYQQPNLGTYTGNLNDLTEAQIDNLANGLDYTGTGTNTAWTDKEKIWFMVNCKNSSTDTSLRYRVTINY</sequence>
<gene>
    <name evidence="1" type="ORF">CLV25_11519</name>
</gene>
<reference evidence="1 2" key="1">
    <citation type="submission" date="2019-03" db="EMBL/GenBank/DDBJ databases">
        <title>Genomic Encyclopedia of Archaeal and Bacterial Type Strains, Phase II (KMG-II): from individual species to whole genera.</title>
        <authorList>
            <person name="Goeker M."/>
        </authorList>
    </citation>
    <scope>NUCLEOTIDE SEQUENCE [LARGE SCALE GENOMIC DNA]</scope>
    <source>
        <strain evidence="1 2">RL-C</strain>
    </source>
</reference>
<comment type="caution">
    <text evidence="1">The sequence shown here is derived from an EMBL/GenBank/DDBJ whole genome shotgun (WGS) entry which is preliminary data.</text>
</comment>
<evidence type="ECO:0000313" key="2">
    <source>
        <dbReference type="Proteomes" id="UP000294830"/>
    </source>
</evidence>
<keyword evidence="2" id="KW-1185">Reference proteome</keyword>